<proteinExistence type="predicted"/>
<dbReference type="RefSeq" id="WP_136739360.1">
    <property type="nucleotide sequence ID" value="NZ_SUMB01000003.1"/>
</dbReference>
<evidence type="ECO:0000313" key="3">
    <source>
        <dbReference type="Proteomes" id="UP000308697"/>
    </source>
</evidence>
<feature type="compositionally biased region" description="Pro residues" evidence="1">
    <location>
        <begin position="56"/>
        <end position="66"/>
    </location>
</feature>
<name>A0A4U0NZ02_9ACTN</name>
<dbReference type="OrthoDB" id="3542807at2"/>
<dbReference type="Proteomes" id="UP000308697">
    <property type="component" value="Unassembled WGS sequence"/>
</dbReference>
<organism evidence="2 3">
    <name type="scientific">Streptomyces piniterrae</name>
    <dbReference type="NCBI Taxonomy" id="2571125"/>
    <lineage>
        <taxon>Bacteria</taxon>
        <taxon>Bacillati</taxon>
        <taxon>Actinomycetota</taxon>
        <taxon>Actinomycetes</taxon>
        <taxon>Kitasatosporales</taxon>
        <taxon>Streptomycetaceae</taxon>
        <taxon>Streptomyces</taxon>
    </lineage>
</organism>
<evidence type="ECO:0000256" key="1">
    <source>
        <dbReference type="SAM" id="MobiDB-lite"/>
    </source>
</evidence>
<sequence>MPNAPKTQHRSVRIDDDDWRDLKTRAPGGDRSAAIKELLAWYLRRPGAKLPKRPDPPAVDAPPVEG</sequence>
<keyword evidence="3" id="KW-1185">Reference proteome</keyword>
<reference evidence="2 3" key="1">
    <citation type="submission" date="2019-04" db="EMBL/GenBank/DDBJ databases">
        <title>Streptomyces piniterrae sp. nov., a heliquinomycin-producing actinomycete isolated from rhizosphere soil of Pinus yunnanensis.</title>
        <authorList>
            <person name="Zhuang X."/>
            <person name="Zhao J."/>
        </authorList>
    </citation>
    <scope>NUCLEOTIDE SEQUENCE [LARGE SCALE GENOMIC DNA]</scope>
    <source>
        <strain evidence="3">jys28</strain>
    </source>
</reference>
<comment type="caution">
    <text evidence="2">The sequence shown here is derived from an EMBL/GenBank/DDBJ whole genome shotgun (WGS) entry which is preliminary data.</text>
</comment>
<accession>A0A4U0NZ02</accession>
<dbReference type="AlphaFoldDB" id="A0A4U0NZ02"/>
<evidence type="ECO:0000313" key="2">
    <source>
        <dbReference type="EMBL" id="TJZ55594.1"/>
    </source>
</evidence>
<protein>
    <submittedName>
        <fullName evidence="2">Uncharacterized protein</fullName>
    </submittedName>
</protein>
<gene>
    <name evidence="2" type="ORF">FCH28_09645</name>
</gene>
<feature type="region of interest" description="Disordered" evidence="1">
    <location>
        <begin position="46"/>
        <end position="66"/>
    </location>
</feature>
<dbReference type="EMBL" id="SUMB01000003">
    <property type="protein sequence ID" value="TJZ55594.1"/>
    <property type="molecule type" value="Genomic_DNA"/>
</dbReference>